<evidence type="ECO:0000313" key="1">
    <source>
        <dbReference type="EMBL" id="WOT05505.1"/>
    </source>
</evidence>
<accession>A0ABZ0JYY6</accession>
<proteinExistence type="predicted"/>
<organism evidence="1 2">
    <name type="scientific">Shewanella youngdeokensis</name>
    <dbReference type="NCBI Taxonomy" id="2999068"/>
    <lineage>
        <taxon>Bacteria</taxon>
        <taxon>Pseudomonadati</taxon>
        <taxon>Pseudomonadota</taxon>
        <taxon>Gammaproteobacteria</taxon>
        <taxon>Alteromonadales</taxon>
        <taxon>Shewanellaceae</taxon>
        <taxon>Shewanella</taxon>
    </lineage>
</organism>
<reference evidence="1 2" key="1">
    <citation type="submission" date="2023-10" db="EMBL/GenBank/DDBJ databases">
        <title>Complete genome sequence of Shewanella sp. DAU334.</title>
        <authorList>
            <person name="Lee Y.-S."/>
            <person name="Jeong H.-R."/>
            <person name="Hwang E.-J."/>
            <person name="Choi Y.-L."/>
            <person name="Kim G.-D."/>
        </authorList>
    </citation>
    <scope>NUCLEOTIDE SEQUENCE [LARGE SCALE GENOMIC DNA]</scope>
    <source>
        <strain evidence="1 2">DAU334</strain>
    </source>
</reference>
<gene>
    <name evidence="1" type="ORF">RGE70_01365</name>
</gene>
<dbReference type="RefSeq" id="WP_310469763.1">
    <property type="nucleotide sequence ID" value="NZ_CP136522.1"/>
</dbReference>
<evidence type="ECO:0000313" key="2">
    <source>
        <dbReference type="Proteomes" id="UP001529491"/>
    </source>
</evidence>
<protein>
    <submittedName>
        <fullName evidence="1">Uncharacterized protein</fullName>
    </submittedName>
</protein>
<dbReference type="EMBL" id="CP136522">
    <property type="protein sequence ID" value="WOT05505.1"/>
    <property type="molecule type" value="Genomic_DNA"/>
</dbReference>
<dbReference type="Proteomes" id="UP001529491">
    <property type="component" value="Chromosome"/>
</dbReference>
<keyword evidence="2" id="KW-1185">Reference proteome</keyword>
<name>A0ABZ0JYY6_9GAMM</name>
<sequence>MANLQLKFSQSQTYFGGFGQLPEPISELKLVVSDPEKLAAELEQRLTIGAGTTKVELAKAG</sequence>